<dbReference type="Proteomes" id="UP000316304">
    <property type="component" value="Unassembled WGS sequence"/>
</dbReference>
<name>A0A5C6C2I7_9BACT</name>
<dbReference type="RefSeq" id="WP_146597178.1">
    <property type="nucleotide sequence ID" value="NZ_SJPT01000012.1"/>
</dbReference>
<protein>
    <recommendedName>
        <fullName evidence="3">HNH endonuclease 5 domain-containing protein</fullName>
    </recommendedName>
</protein>
<proteinExistence type="predicted"/>
<evidence type="ECO:0000313" key="1">
    <source>
        <dbReference type="EMBL" id="TWU17454.1"/>
    </source>
</evidence>
<accession>A0A5C6C2I7</accession>
<reference evidence="1 2" key="1">
    <citation type="submission" date="2019-02" db="EMBL/GenBank/DDBJ databases">
        <title>Deep-cultivation of Planctomycetes and their phenomic and genomic characterization uncovers novel biology.</title>
        <authorList>
            <person name="Wiegand S."/>
            <person name="Jogler M."/>
            <person name="Boedeker C."/>
            <person name="Pinto D."/>
            <person name="Vollmers J."/>
            <person name="Rivas-Marin E."/>
            <person name="Kohn T."/>
            <person name="Peeters S.H."/>
            <person name="Heuer A."/>
            <person name="Rast P."/>
            <person name="Oberbeckmann S."/>
            <person name="Bunk B."/>
            <person name="Jeske O."/>
            <person name="Meyerdierks A."/>
            <person name="Storesund J.E."/>
            <person name="Kallscheuer N."/>
            <person name="Luecker S."/>
            <person name="Lage O.M."/>
            <person name="Pohl T."/>
            <person name="Merkel B.J."/>
            <person name="Hornburger P."/>
            <person name="Mueller R.-W."/>
            <person name="Bruemmer F."/>
            <person name="Labrenz M."/>
            <person name="Spormann A.M."/>
            <person name="Op Den Camp H."/>
            <person name="Overmann J."/>
            <person name="Amann R."/>
            <person name="Jetten M.S.M."/>
            <person name="Mascher T."/>
            <person name="Medema M.H."/>
            <person name="Devos D.P."/>
            <person name="Kaster A.-K."/>
            <person name="Ovreas L."/>
            <person name="Rohde M."/>
            <person name="Galperin M.Y."/>
            <person name="Jogler C."/>
        </authorList>
    </citation>
    <scope>NUCLEOTIDE SEQUENCE [LARGE SCALE GENOMIC DNA]</scope>
    <source>
        <strain evidence="1 2">Pla52o</strain>
    </source>
</reference>
<gene>
    <name evidence="1" type="ORF">Pla52o_52580</name>
</gene>
<keyword evidence="2" id="KW-1185">Reference proteome</keyword>
<dbReference type="OrthoDB" id="285083at2"/>
<sequence length="240" mass="27140">MARANNPAILGECAYCPVPGTTKDHIPPQTIYAKGTQNKPWVPACRRCNGGASKDDEYMQRLAMLSGAEASKDAQAVEERFMRAIQRKEAKGLQADTFASLSKQTPEQELLFPGGINMALQGERLGRITDKLVRGWWYKLSNGLKIPAEHSIMKYTLGDRKNTNPLYDFNEQEIGKCPGFFSGDYAFSMQMAYCPNSQLTCWRFIFFKVFGIMAYTCRKHEAGFDILNLRKPYSVIDYND</sequence>
<organism evidence="1 2">
    <name type="scientific">Novipirellula galeiformis</name>
    <dbReference type="NCBI Taxonomy" id="2528004"/>
    <lineage>
        <taxon>Bacteria</taxon>
        <taxon>Pseudomonadati</taxon>
        <taxon>Planctomycetota</taxon>
        <taxon>Planctomycetia</taxon>
        <taxon>Pirellulales</taxon>
        <taxon>Pirellulaceae</taxon>
        <taxon>Novipirellula</taxon>
    </lineage>
</organism>
<dbReference type="AlphaFoldDB" id="A0A5C6C2I7"/>
<evidence type="ECO:0000313" key="2">
    <source>
        <dbReference type="Proteomes" id="UP000316304"/>
    </source>
</evidence>
<dbReference type="EMBL" id="SJPT01000012">
    <property type="protein sequence ID" value="TWU17454.1"/>
    <property type="molecule type" value="Genomic_DNA"/>
</dbReference>
<evidence type="ECO:0008006" key="3">
    <source>
        <dbReference type="Google" id="ProtNLM"/>
    </source>
</evidence>
<comment type="caution">
    <text evidence="1">The sequence shown here is derived from an EMBL/GenBank/DDBJ whole genome shotgun (WGS) entry which is preliminary data.</text>
</comment>